<evidence type="ECO:0000313" key="2">
    <source>
        <dbReference type="EMBL" id="BAN01735.1"/>
    </source>
</evidence>
<sequence>MSDSGTDWLTAARVMVVAGKGGVGSSTVAAAAAWAAARDGADVMFISVDGRPGMGTLLGGREINDREQTLQRFDGGGKIRARTIPADQAFGDYLELKGVGGLLRRAASAASLPMIAAATPGLEHLLVLGKIKEIERNREADLVVVDAPPAGHAAPFLRSASGLSDVVKSGPVLDQAREVSEMLADVERCRALLVALPEETPITELIELARDLGDDLGLALHPLVVNGCWPDRPGLAKSPAMAARTHKLKLSGDAKRALESAAAFGRSRLEQQHEQLDRLRAARDEPVITLPRLPTPTLGLDEIVELADALIDPVNLTTETAK</sequence>
<dbReference type="Proteomes" id="UP000011863">
    <property type="component" value="Chromosome"/>
</dbReference>
<dbReference type="InterPro" id="IPR025723">
    <property type="entry name" value="ArsA/GET3_ATPase-like"/>
</dbReference>
<dbReference type="Gene3D" id="3.40.50.300">
    <property type="entry name" value="P-loop containing nucleotide triphosphate hydrolases"/>
    <property type="match status" value="1"/>
</dbReference>
<dbReference type="InterPro" id="IPR027417">
    <property type="entry name" value="P-loop_NTPase"/>
</dbReference>
<protein>
    <recommendedName>
        <fullName evidence="1">ArsA/GET3 Anion-transporting ATPase-like domain-containing protein</fullName>
    </recommendedName>
</protein>
<dbReference type="GO" id="GO:0016887">
    <property type="term" value="F:ATP hydrolysis activity"/>
    <property type="evidence" value="ECO:0007669"/>
    <property type="project" value="InterPro"/>
</dbReference>
<reference evidence="2 3" key="1">
    <citation type="journal article" date="2013" name="Int. J. Syst. Evol. Microbiol.">
        <title>Ilumatobacter nonamiense sp. nov. and Ilumatobacter coccineum sp. nov., isolated from seashore sand.</title>
        <authorList>
            <person name="Matsumoto A."/>
            <person name="Kasai H."/>
            <person name="Matsuo Y."/>
            <person name="Shizuri Y."/>
            <person name="Ichikawa N."/>
            <person name="Fujita N."/>
            <person name="Omura S."/>
            <person name="Takahashi Y."/>
        </authorList>
    </citation>
    <scope>NUCLEOTIDE SEQUENCE [LARGE SCALE GENOMIC DNA]</scope>
    <source>
        <strain evidence="3">NBRC 103263 / KCTC 29153 / YM16-304</strain>
    </source>
</reference>
<dbReference type="PANTHER" id="PTHR10803">
    <property type="entry name" value="ARSENICAL PUMP-DRIVING ATPASE ARSENITE-TRANSLOCATING ATPASE"/>
    <property type="match status" value="1"/>
</dbReference>
<evidence type="ECO:0000313" key="3">
    <source>
        <dbReference type="Proteomes" id="UP000011863"/>
    </source>
</evidence>
<dbReference type="OrthoDB" id="5242836at2"/>
<keyword evidence="3" id="KW-1185">Reference proteome</keyword>
<gene>
    <name evidence="2" type="ORF">YM304_14210</name>
</gene>
<dbReference type="RefSeq" id="WP_015440982.1">
    <property type="nucleotide sequence ID" value="NC_020520.1"/>
</dbReference>
<dbReference type="PANTHER" id="PTHR10803:SF31">
    <property type="entry name" value="ATPASE RV3679-RELATED"/>
    <property type="match status" value="1"/>
</dbReference>
<dbReference type="KEGG" id="aym:YM304_14210"/>
<accession>A0A6C7E9B0</accession>
<organism evidence="2 3">
    <name type="scientific">Ilumatobacter coccineus (strain NBRC 103263 / KCTC 29153 / YM16-304)</name>
    <dbReference type="NCBI Taxonomy" id="1313172"/>
    <lineage>
        <taxon>Bacteria</taxon>
        <taxon>Bacillati</taxon>
        <taxon>Actinomycetota</taxon>
        <taxon>Acidimicrobiia</taxon>
        <taxon>Acidimicrobiales</taxon>
        <taxon>Ilumatobacteraceae</taxon>
        <taxon>Ilumatobacter</taxon>
    </lineage>
</organism>
<proteinExistence type="predicted"/>
<feature type="domain" description="ArsA/GET3 Anion-transporting ATPase-like" evidence="1">
    <location>
        <begin position="13"/>
        <end position="49"/>
    </location>
</feature>
<dbReference type="SUPFAM" id="SSF52540">
    <property type="entry name" value="P-loop containing nucleoside triphosphate hydrolases"/>
    <property type="match status" value="1"/>
</dbReference>
<name>A0A6C7E9B0_ILUCY</name>
<dbReference type="Pfam" id="PF02374">
    <property type="entry name" value="ArsA_ATPase"/>
    <property type="match status" value="1"/>
</dbReference>
<dbReference type="AlphaFoldDB" id="A0A6C7E9B0"/>
<dbReference type="InterPro" id="IPR016300">
    <property type="entry name" value="ATPase_ArsA/GET3"/>
</dbReference>
<dbReference type="GO" id="GO:0005524">
    <property type="term" value="F:ATP binding"/>
    <property type="evidence" value="ECO:0007669"/>
    <property type="project" value="InterPro"/>
</dbReference>
<evidence type="ECO:0000259" key="1">
    <source>
        <dbReference type="Pfam" id="PF02374"/>
    </source>
</evidence>
<dbReference type="EMBL" id="AP012057">
    <property type="protein sequence ID" value="BAN01735.1"/>
    <property type="molecule type" value="Genomic_DNA"/>
</dbReference>